<proteinExistence type="predicted"/>
<name>A0A4Y2B4M2_ARAVE</name>
<protein>
    <submittedName>
        <fullName evidence="1">Uncharacterized protein</fullName>
    </submittedName>
</protein>
<accession>A0A4Y2B4M2</accession>
<dbReference type="Proteomes" id="UP000499080">
    <property type="component" value="Unassembled WGS sequence"/>
</dbReference>
<reference evidence="1 2" key="1">
    <citation type="journal article" date="2019" name="Sci. Rep.">
        <title>Orb-weaving spider Araneus ventricosus genome elucidates the spidroin gene catalogue.</title>
        <authorList>
            <person name="Kono N."/>
            <person name="Nakamura H."/>
            <person name="Ohtoshi R."/>
            <person name="Moran D.A.P."/>
            <person name="Shinohara A."/>
            <person name="Yoshida Y."/>
            <person name="Fujiwara M."/>
            <person name="Mori M."/>
            <person name="Tomita M."/>
            <person name="Arakawa K."/>
        </authorList>
    </citation>
    <scope>NUCLEOTIDE SEQUENCE [LARGE SCALE GENOMIC DNA]</scope>
</reference>
<dbReference type="AlphaFoldDB" id="A0A4Y2B4M2"/>
<dbReference type="EMBL" id="BGPR01082446">
    <property type="protein sequence ID" value="GBL87150.1"/>
    <property type="molecule type" value="Genomic_DNA"/>
</dbReference>
<keyword evidence="2" id="KW-1185">Reference proteome</keyword>
<comment type="caution">
    <text evidence="1">The sequence shown here is derived from an EMBL/GenBank/DDBJ whole genome shotgun (WGS) entry which is preliminary data.</text>
</comment>
<evidence type="ECO:0000313" key="1">
    <source>
        <dbReference type="EMBL" id="GBL87150.1"/>
    </source>
</evidence>
<evidence type="ECO:0000313" key="2">
    <source>
        <dbReference type="Proteomes" id="UP000499080"/>
    </source>
</evidence>
<sequence length="128" mass="14640">MTLTNSEDRTTGQVRFQLTPLMDLILAGSRKYRKQLWRNKTITSATQIKAVLVRLALARAPGNVDRGFKRIHWVGHIALTSSTTTLFICRTMVSTTKRPIVQERHSHKSRTFHGGRSTHHWAYEAKSL</sequence>
<gene>
    <name evidence="1" type="ORF">AVEN_165775_1</name>
</gene>
<organism evidence="1 2">
    <name type="scientific">Araneus ventricosus</name>
    <name type="common">Orbweaver spider</name>
    <name type="synonym">Epeira ventricosa</name>
    <dbReference type="NCBI Taxonomy" id="182803"/>
    <lineage>
        <taxon>Eukaryota</taxon>
        <taxon>Metazoa</taxon>
        <taxon>Ecdysozoa</taxon>
        <taxon>Arthropoda</taxon>
        <taxon>Chelicerata</taxon>
        <taxon>Arachnida</taxon>
        <taxon>Araneae</taxon>
        <taxon>Araneomorphae</taxon>
        <taxon>Entelegynae</taxon>
        <taxon>Araneoidea</taxon>
        <taxon>Araneidae</taxon>
        <taxon>Araneus</taxon>
    </lineage>
</organism>